<dbReference type="InterPro" id="IPR029058">
    <property type="entry name" value="AB_hydrolase_fold"/>
</dbReference>
<sequence length="258" mass="28037">MMLRNRYNTGRKKRGIGKFLLVLLALIVIGCGYVAWKLLTPYGPQEVAQAAMETSGGVTVSEQENWIDFKPDKPKANGKSVLFYPGGLVKPESYAPLAHELAAAGHHTIIAKMPVNLAVIKPDLADDILAAYPEEQFVMGGHSLGGSMAARYVVAHPDALHGIFFLASYPDEKGSVQQLDIPALSILGTNDGVVNMTKYQAGRMYLPPDTVYYTVEGGNHAQFGDYGHQKGDGESSVSEEDQLKQTVKTLLSWLDTIK</sequence>
<dbReference type="PROSITE" id="PS51257">
    <property type="entry name" value="PROKAR_LIPOPROTEIN"/>
    <property type="match status" value="1"/>
</dbReference>
<dbReference type="OrthoDB" id="9780932at2"/>
<proteinExistence type="predicted"/>
<organism evidence="3 4">
    <name type="scientific">Paenibacillus amylolyticus</name>
    <dbReference type="NCBI Taxonomy" id="1451"/>
    <lineage>
        <taxon>Bacteria</taxon>
        <taxon>Bacillati</taxon>
        <taxon>Bacillota</taxon>
        <taxon>Bacilli</taxon>
        <taxon>Bacillales</taxon>
        <taxon>Paenibacillaceae</taxon>
        <taxon>Paenibacillus</taxon>
    </lineage>
</organism>
<evidence type="ECO:0000259" key="2">
    <source>
        <dbReference type="Pfam" id="PF12695"/>
    </source>
</evidence>
<comment type="caution">
    <text evidence="3">The sequence shown here is derived from an EMBL/GenBank/DDBJ whole genome shotgun (WGS) entry which is preliminary data.</text>
</comment>
<dbReference type="GO" id="GO:0016787">
    <property type="term" value="F:hydrolase activity"/>
    <property type="evidence" value="ECO:0007669"/>
    <property type="project" value="UniProtKB-KW"/>
</dbReference>
<evidence type="ECO:0000313" key="4">
    <source>
        <dbReference type="Proteomes" id="UP000323664"/>
    </source>
</evidence>
<keyword evidence="1" id="KW-1133">Transmembrane helix</keyword>
<dbReference type="SUPFAM" id="SSF53474">
    <property type="entry name" value="alpha/beta-Hydrolases"/>
    <property type="match status" value="1"/>
</dbReference>
<dbReference type="AlphaFoldDB" id="A0A5M9WZ23"/>
<gene>
    <name evidence="3" type="ORF">EC604_22675</name>
</gene>
<dbReference type="EMBL" id="RIAS01000015">
    <property type="protein sequence ID" value="KAA8786638.1"/>
    <property type="molecule type" value="Genomic_DNA"/>
</dbReference>
<keyword evidence="3" id="KW-0378">Hydrolase</keyword>
<keyword evidence="1" id="KW-0472">Membrane</keyword>
<feature type="transmembrane region" description="Helical" evidence="1">
    <location>
        <begin position="20"/>
        <end position="39"/>
    </location>
</feature>
<reference evidence="3 4" key="1">
    <citation type="journal article" date="2019" name="J. Ind. Microbiol. Biotechnol.">
        <title>Paenibacillus amylolyticus 27C64 has a diverse set of carbohydrate-active enzymes and complete pectin deconstruction system.</title>
        <authorList>
            <person name="Keggi C."/>
            <person name="Doran-Peterson J."/>
        </authorList>
    </citation>
    <scope>NUCLEOTIDE SEQUENCE [LARGE SCALE GENOMIC DNA]</scope>
    <source>
        <strain evidence="3 4">27C64</strain>
    </source>
</reference>
<name>A0A5M9WZ23_PAEAM</name>
<dbReference type="InterPro" id="IPR029059">
    <property type="entry name" value="AB_hydrolase_5"/>
</dbReference>
<dbReference type="Proteomes" id="UP000323664">
    <property type="component" value="Unassembled WGS sequence"/>
</dbReference>
<protein>
    <submittedName>
        <fullName evidence="3">Alpha/beta hydrolase</fullName>
    </submittedName>
</protein>
<dbReference type="Gene3D" id="3.40.50.1820">
    <property type="entry name" value="alpha/beta hydrolase"/>
    <property type="match status" value="1"/>
</dbReference>
<keyword evidence="1" id="KW-0812">Transmembrane</keyword>
<evidence type="ECO:0000313" key="3">
    <source>
        <dbReference type="EMBL" id="KAA8786638.1"/>
    </source>
</evidence>
<evidence type="ECO:0000256" key="1">
    <source>
        <dbReference type="SAM" id="Phobius"/>
    </source>
</evidence>
<accession>A0A5M9WZ23</accession>
<dbReference type="Pfam" id="PF12695">
    <property type="entry name" value="Abhydrolase_5"/>
    <property type="match status" value="1"/>
</dbReference>
<feature type="domain" description="Alpha/beta hydrolase fold-5" evidence="2">
    <location>
        <begin position="80"/>
        <end position="243"/>
    </location>
</feature>